<gene>
    <name evidence="13" type="ORF">OXX778_LOCUS5178</name>
</gene>
<evidence type="ECO:0000256" key="9">
    <source>
        <dbReference type="ARBA" id="ARBA00047423"/>
    </source>
</evidence>
<evidence type="ECO:0000256" key="4">
    <source>
        <dbReference type="ARBA" id="ARBA00038984"/>
    </source>
</evidence>
<evidence type="ECO:0000256" key="3">
    <source>
        <dbReference type="ARBA" id="ARBA00038853"/>
    </source>
</evidence>
<evidence type="ECO:0000256" key="10">
    <source>
        <dbReference type="ARBA" id="ARBA00049233"/>
    </source>
</evidence>
<dbReference type="EC" id="1.3.1.20" evidence="3"/>
<dbReference type="PANTHER" id="PTHR22604">
    <property type="entry name" value="OXIDOREDUCTASES"/>
    <property type="match status" value="1"/>
</dbReference>
<evidence type="ECO:0000313" key="14">
    <source>
        <dbReference type="Proteomes" id="UP000663879"/>
    </source>
</evidence>
<dbReference type="GO" id="GO:0000166">
    <property type="term" value="F:nucleotide binding"/>
    <property type="evidence" value="ECO:0007669"/>
    <property type="project" value="InterPro"/>
</dbReference>
<evidence type="ECO:0000256" key="2">
    <source>
        <dbReference type="ARBA" id="ARBA00023002"/>
    </source>
</evidence>
<evidence type="ECO:0000256" key="6">
    <source>
        <dbReference type="ARBA" id="ARBA00042926"/>
    </source>
</evidence>
<reference evidence="13" key="1">
    <citation type="submission" date="2021-02" db="EMBL/GenBank/DDBJ databases">
        <authorList>
            <person name="Nowell W R."/>
        </authorList>
    </citation>
    <scope>NUCLEOTIDE SEQUENCE</scope>
    <source>
        <strain evidence="13">Ploen Becks lab</strain>
    </source>
</reference>
<dbReference type="EMBL" id="CAJNOC010000549">
    <property type="protein sequence ID" value="CAF0775423.1"/>
    <property type="molecule type" value="Genomic_DNA"/>
</dbReference>
<dbReference type="OrthoDB" id="2129491at2759"/>
<dbReference type="InterPro" id="IPR036291">
    <property type="entry name" value="NAD(P)-bd_dom_sf"/>
</dbReference>
<accession>A0A813QYU6</accession>
<evidence type="ECO:0000259" key="12">
    <source>
        <dbReference type="Pfam" id="PF22725"/>
    </source>
</evidence>
<dbReference type="Gene3D" id="3.30.360.10">
    <property type="entry name" value="Dihydrodipicolinate Reductase, domain 2"/>
    <property type="match status" value="1"/>
</dbReference>
<comment type="catalytic activity">
    <reaction evidence="10">
        <text>D-xylose + NADP(+) = D-xylono-1,5-lactone + NADPH + H(+)</text>
        <dbReference type="Rhea" id="RHEA:22000"/>
        <dbReference type="ChEBI" id="CHEBI:15378"/>
        <dbReference type="ChEBI" id="CHEBI:15867"/>
        <dbReference type="ChEBI" id="CHEBI:53455"/>
        <dbReference type="ChEBI" id="CHEBI:57783"/>
        <dbReference type="ChEBI" id="CHEBI:58349"/>
        <dbReference type="EC" id="1.1.1.179"/>
    </reaction>
</comment>
<comment type="similarity">
    <text evidence="1">Belongs to the Gfo/Idh/MocA family.</text>
</comment>
<protein>
    <recommendedName>
        <fullName evidence="5">Trans-1,2-dihydrobenzene-1,2-diol dehydrogenase</fullName>
        <ecNumber evidence="4">1.1.1.179</ecNumber>
        <ecNumber evidence="3">1.3.1.20</ecNumber>
    </recommendedName>
    <alternativeName>
        <fullName evidence="8">D-xylose 1-dehydrogenase</fullName>
    </alternativeName>
    <alternativeName>
        <fullName evidence="7">D-xylose-NADP dehydrogenase</fullName>
    </alternativeName>
    <alternativeName>
        <fullName evidence="6">Dimeric dihydrodiol dehydrogenase</fullName>
    </alternativeName>
</protein>
<dbReference type="Gene3D" id="3.40.50.720">
    <property type="entry name" value="NAD(P)-binding Rossmann-like Domain"/>
    <property type="match status" value="1"/>
</dbReference>
<dbReference type="EC" id="1.1.1.179" evidence="4"/>
<dbReference type="InterPro" id="IPR055170">
    <property type="entry name" value="GFO_IDH_MocA-like_dom"/>
</dbReference>
<dbReference type="Pfam" id="PF01408">
    <property type="entry name" value="GFO_IDH_MocA"/>
    <property type="match status" value="1"/>
</dbReference>
<evidence type="ECO:0000259" key="11">
    <source>
        <dbReference type="Pfam" id="PF01408"/>
    </source>
</evidence>
<dbReference type="Pfam" id="PF22725">
    <property type="entry name" value="GFO_IDH_MocA_C3"/>
    <property type="match status" value="1"/>
</dbReference>
<keyword evidence="14" id="KW-1185">Reference proteome</keyword>
<evidence type="ECO:0000313" key="13">
    <source>
        <dbReference type="EMBL" id="CAF0775423.1"/>
    </source>
</evidence>
<comment type="caution">
    <text evidence="13">The sequence shown here is derived from an EMBL/GenBank/DDBJ whole genome shotgun (WGS) entry which is preliminary data.</text>
</comment>
<dbReference type="GO" id="GO:0047115">
    <property type="term" value="F:trans-1,2-dihydrobenzene-1,2-diol dehydrogenase activity"/>
    <property type="evidence" value="ECO:0007669"/>
    <property type="project" value="UniProtKB-EC"/>
</dbReference>
<feature type="domain" description="GFO/IDH/MocA-like oxidoreductase" evidence="12">
    <location>
        <begin position="136"/>
        <end position="250"/>
    </location>
</feature>
<dbReference type="InterPro" id="IPR050984">
    <property type="entry name" value="Gfo/Idh/MocA_domain"/>
</dbReference>
<dbReference type="InterPro" id="IPR000683">
    <property type="entry name" value="Gfo/Idh/MocA-like_OxRdtase_N"/>
</dbReference>
<dbReference type="SUPFAM" id="SSF55347">
    <property type="entry name" value="Glyceraldehyde-3-phosphate dehydrogenase-like, C-terminal domain"/>
    <property type="match status" value="1"/>
</dbReference>
<feature type="domain" description="Gfo/Idh/MocA-like oxidoreductase N-terminal" evidence="11">
    <location>
        <begin position="7"/>
        <end position="124"/>
    </location>
</feature>
<name>A0A813QYU6_9BILA</name>
<evidence type="ECO:0000256" key="8">
    <source>
        <dbReference type="ARBA" id="ARBA00043025"/>
    </source>
</evidence>
<dbReference type="Proteomes" id="UP000663879">
    <property type="component" value="Unassembled WGS sequence"/>
</dbReference>
<evidence type="ECO:0000256" key="7">
    <source>
        <dbReference type="ARBA" id="ARBA00042988"/>
    </source>
</evidence>
<sequence>MSELVLNWGIAAAGKISQDFCTAIKAVSLANHNLHAIGARSLERAKEFAQKYDMSKYYGSYDELIADDKVNIIYVGTTNNTHREICLKAIAAGKHVLCEKPMTINTSDLEEVLKAAEDKGVFFMEALWTRFFPIVEKFKEACTNGSIGDIKYIISNFMVPINAVERLKEKDLGGGGLLDIGIYPIQMVCFLMDNEKPLKISASGHLMSSGCDEAVAISLLYSNNRTAVINMSTNCVQYARTSVIGTKGLVEIPDFSWCPVEFIKSDKSVHSEKLPDCPPTNFTNSVGLIFEAEACREAISKGLKQHHLASHDNSRLIHHIIQESMKQLGCQY</sequence>
<evidence type="ECO:0000256" key="5">
    <source>
        <dbReference type="ARBA" id="ARBA00040603"/>
    </source>
</evidence>
<keyword evidence="2" id="KW-0560">Oxidoreductase</keyword>
<dbReference type="GO" id="GO:0047837">
    <property type="term" value="F:D-xylose 1-dehydrogenase (NADP+) activity"/>
    <property type="evidence" value="ECO:0007669"/>
    <property type="project" value="UniProtKB-EC"/>
</dbReference>
<proteinExistence type="inferred from homology"/>
<comment type="catalytic activity">
    <reaction evidence="9">
        <text>(1R,2R)-1,2-dihydrobenzene-1,2-diol + NADP(+) = catechol + NADPH + H(+)</text>
        <dbReference type="Rhea" id="RHEA:16729"/>
        <dbReference type="ChEBI" id="CHEBI:10702"/>
        <dbReference type="ChEBI" id="CHEBI:15378"/>
        <dbReference type="ChEBI" id="CHEBI:18135"/>
        <dbReference type="ChEBI" id="CHEBI:57783"/>
        <dbReference type="ChEBI" id="CHEBI:58349"/>
        <dbReference type="EC" id="1.3.1.20"/>
    </reaction>
</comment>
<dbReference type="SUPFAM" id="SSF51735">
    <property type="entry name" value="NAD(P)-binding Rossmann-fold domains"/>
    <property type="match status" value="1"/>
</dbReference>
<dbReference type="AlphaFoldDB" id="A0A813QYU6"/>
<organism evidence="13 14">
    <name type="scientific">Brachionus calyciflorus</name>
    <dbReference type="NCBI Taxonomy" id="104777"/>
    <lineage>
        <taxon>Eukaryota</taxon>
        <taxon>Metazoa</taxon>
        <taxon>Spiralia</taxon>
        <taxon>Gnathifera</taxon>
        <taxon>Rotifera</taxon>
        <taxon>Eurotatoria</taxon>
        <taxon>Monogononta</taxon>
        <taxon>Pseudotrocha</taxon>
        <taxon>Ploima</taxon>
        <taxon>Brachionidae</taxon>
        <taxon>Brachionus</taxon>
    </lineage>
</organism>
<evidence type="ECO:0000256" key="1">
    <source>
        <dbReference type="ARBA" id="ARBA00010928"/>
    </source>
</evidence>
<dbReference type="PANTHER" id="PTHR22604:SF105">
    <property type="entry name" value="TRANS-1,2-DIHYDROBENZENE-1,2-DIOL DEHYDROGENASE"/>
    <property type="match status" value="1"/>
</dbReference>